<dbReference type="RefSeq" id="WP_319844042.1">
    <property type="nucleotide sequence ID" value="NZ_JAXAFJ010000003.1"/>
</dbReference>
<proteinExistence type="predicted"/>
<sequence>MRPRILSGSTAGPAAIAAFVALSALLAFVTFGAVADLLAQRRALDEASHILTRLQERRATPAAAAALQSERPEGSPFLQGPTLTTAGAFLMQRVSEAVQAAGGRITSSQVDLGGTEIQDGFVSVTASVELAQEHLQALLYDLEGGMPFLFVDRLDMRETGTPEAVGNATLRVQFTVSGRWEGVR</sequence>
<organism evidence="1 2">
    <name type="scientific">Terrihabitans rhizophilus</name>
    <dbReference type="NCBI Taxonomy" id="3092662"/>
    <lineage>
        <taxon>Bacteria</taxon>
        <taxon>Pseudomonadati</taxon>
        <taxon>Pseudomonadota</taxon>
        <taxon>Alphaproteobacteria</taxon>
        <taxon>Hyphomicrobiales</taxon>
        <taxon>Terrihabitans</taxon>
    </lineage>
</organism>
<dbReference type="NCBIfam" id="NF040576">
    <property type="entry name" value="T2SS_GspM_XpsM"/>
    <property type="match status" value="1"/>
</dbReference>
<keyword evidence="2" id="KW-1185">Reference proteome</keyword>
<reference evidence="1 2" key="1">
    <citation type="submission" date="2023-11" db="EMBL/GenBank/DDBJ databases">
        <authorList>
            <person name="Bao R."/>
        </authorList>
    </citation>
    <scope>NUCLEOTIDE SEQUENCE [LARGE SCALE GENOMIC DNA]</scope>
    <source>
        <strain evidence="1 2">PJ23</strain>
    </source>
</reference>
<accession>A0ABU4RM81</accession>
<dbReference type="Pfam" id="PF10741">
    <property type="entry name" value="T2SSM_b"/>
    <property type="match status" value="1"/>
</dbReference>
<protein>
    <submittedName>
        <fullName evidence="1">Type II secretion system protein GspM</fullName>
    </submittedName>
</protein>
<comment type="caution">
    <text evidence="1">The sequence shown here is derived from an EMBL/GenBank/DDBJ whole genome shotgun (WGS) entry which is preliminary data.</text>
</comment>
<dbReference type="EMBL" id="JAXAFJ010000003">
    <property type="protein sequence ID" value="MDX6805922.1"/>
    <property type="molecule type" value="Genomic_DNA"/>
</dbReference>
<gene>
    <name evidence="1" type="primary">gspM</name>
    <name evidence="1" type="ORF">SCD90_07585</name>
</gene>
<evidence type="ECO:0000313" key="1">
    <source>
        <dbReference type="EMBL" id="MDX6805922.1"/>
    </source>
</evidence>
<evidence type="ECO:0000313" key="2">
    <source>
        <dbReference type="Proteomes" id="UP001274321"/>
    </source>
</evidence>
<name>A0ABU4RM81_9HYPH</name>
<dbReference type="Proteomes" id="UP001274321">
    <property type="component" value="Unassembled WGS sequence"/>
</dbReference>
<dbReference type="InterPro" id="IPR034756">
    <property type="entry name" value="T2SSM_b"/>
</dbReference>